<dbReference type="PANTHER" id="PTHR23073">
    <property type="entry name" value="26S PROTEASOME REGULATORY SUBUNIT"/>
    <property type="match status" value="1"/>
</dbReference>
<comment type="caution">
    <text evidence="5">The sequence shown here is derived from an EMBL/GenBank/DDBJ whole genome shotgun (WGS) entry which is preliminary data.</text>
</comment>
<evidence type="ECO:0000313" key="6">
    <source>
        <dbReference type="Proteomes" id="UP000295344"/>
    </source>
</evidence>
<evidence type="ECO:0000259" key="4">
    <source>
        <dbReference type="SMART" id="SM00382"/>
    </source>
</evidence>
<dbReference type="InterPro" id="IPR003959">
    <property type="entry name" value="ATPase_AAA_core"/>
</dbReference>
<evidence type="ECO:0000256" key="2">
    <source>
        <dbReference type="ARBA" id="ARBA00022741"/>
    </source>
</evidence>
<sequence length="485" mass="52281">MSEPLGRSDDELMAGVKRLIEIAQQFERDETTLTRLGERIQTHLGVDVTSAPVLTEVVAPHRLVDLDIAMDELGRDGELLGVRGQNREHEGIESMLANRWAGYDVGAVDFALAASGPKQRRRIVAFGIRLLRFEDRPLAVLQRTADRQHGREQAAMQVLAGESEVAERFVATVRRLMHERSVLRGQVLTLTPGGEYQAEGESVFVEREAIPEDEVVMPAGVLDSVRRHVLGIAEHREVLLAAGRHLKRGVLLYGPPGTGKTLTVRHLIGAAEGTTVVLLTGPAIRFINDATDLARGLQPAMVVLEDIDLVAMDRGHFGPQPLLFAVLDALDGLDGDADVTFLMTTNRVDVLERALAQRPGRVDLAVEVPRPGAEERVRLFALSARGLPIGAEAVRAAAERADGTTASFAKELFRRTVLTAAVAGRAVTDDDLGAALDAMLAADAELTRSLLGMGGAEGAEESDGGEGFAVVAGRPRGRWTAYNPR</sequence>
<accession>A0A4R7FL50</accession>
<gene>
    <name evidence="5" type="ORF">CLV52_2029</name>
</gene>
<dbReference type="InterPro" id="IPR027417">
    <property type="entry name" value="P-loop_NTPase"/>
</dbReference>
<name>A0A4R7FL50_9MICO</name>
<reference evidence="5 6" key="1">
    <citation type="submission" date="2019-03" db="EMBL/GenBank/DDBJ databases">
        <title>Genomic Encyclopedia of Archaeal and Bacterial Type Strains, Phase II (KMG-II): from individual species to whole genera.</title>
        <authorList>
            <person name="Goeker M."/>
        </authorList>
    </citation>
    <scope>NUCLEOTIDE SEQUENCE [LARGE SCALE GENOMIC DNA]</scope>
    <source>
        <strain evidence="5 6">DSM 24782</strain>
    </source>
</reference>
<keyword evidence="2" id="KW-0547">Nucleotide-binding</keyword>
<dbReference type="GO" id="GO:0005524">
    <property type="term" value="F:ATP binding"/>
    <property type="evidence" value="ECO:0007669"/>
    <property type="project" value="UniProtKB-KW"/>
</dbReference>
<dbReference type="GO" id="GO:0016887">
    <property type="term" value="F:ATP hydrolysis activity"/>
    <property type="evidence" value="ECO:0007669"/>
    <property type="project" value="InterPro"/>
</dbReference>
<dbReference type="InterPro" id="IPR050221">
    <property type="entry name" value="26S_Proteasome_ATPase"/>
</dbReference>
<dbReference type="SMART" id="SM00382">
    <property type="entry name" value="AAA"/>
    <property type="match status" value="1"/>
</dbReference>
<dbReference type="Gene3D" id="3.40.50.300">
    <property type="entry name" value="P-loop containing nucleotide triphosphate hydrolases"/>
    <property type="match status" value="1"/>
</dbReference>
<evidence type="ECO:0000256" key="3">
    <source>
        <dbReference type="ARBA" id="ARBA00022840"/>
    </source>
</evidence>
<dbReference type="Pfam" id="PF00004">
    <property type="entry name" value="AAA"/>
    <property type="match status" value="1"/>
</dbReference>
<dbReference type="CDD" id="cd19481">
    <property type="entry name" value="RecA-like_protease"/>
    <property type="match status" value="1"/>
</dbReference>
<protein>
    <submittedName>
        <fullName evidence="5">ATPase family protein associated with various cellular activities (AAA)</fullName>
    </submittedName>
</protein>
<dbReference type="AlphaFoldDB" id="A0A4R7FL50"/>
<dbReference type="SUPFAM" id="SSF52540">
    <property type="entry name" value="P-loop containing nucleoside triphosphate hydrolases"/>
    <property type="match status" value="1"/>
</dbReference>
<comment type="similarity">
    <text evidence="1">Belongs to the AAA ATPase family.</text>
</comment>
<dbReference type="EMBL" id="SOAM01000002">
    <property type="protein sequence ID" value="TDS77089.1"/>
    <property type="molecule type" value="Genomic_DNA"/>
</dbReference>
<evidence type="ECO:0000313" key="5">
    <source>
        <dbReference type="EMBL" id="TDS77089.1"/>
    </source>
</evidence>
<keyword evidence="6" id="KW-1185">Reference proteome</keyword>
<organism evidence="5 6">
    <name type="scientific">Amnibacterium kyonggiense</name>
    <dbReference type="NCBI Taxonomy" id="595671"/>
    <lineage>
        <taxon>Bacteria</taxon>
        <taxon>Bacillati</taxon>
        <taxon>Actinomycetota</taxon>
        <taxon>Actinomycetes</taxon>
        <taxon>Micrococcales</taxon>
        <taxon>Microbacteriaceae</taxon>
        <taxon>Amnibacterium</taxon>
    </lineage>
</organism>
<dbReference type="RefSeq" id="WP_133766200.1">
    <property type="nucleotide sequence ID" value="NZ_BAAARP010000002.1"/>
</dbReference>
<feature type="domain" description="AAA+ ATPase" evidence="4">
    <location>
        <begin position="246"/>
        <end position="372"/>
    </location>
</feature>
<evidence type="ECO:0000256" key="1">
    <source>
        <dbReference type="ARBA" id="ARBA00006914"/>
    </source>
</evidence>
<proteinExistence type="inferred from homology"/>
<dbReference type="InterPro" id="IPR003593">
    <property type="entry name" value="AAA+_ATPase"/>
</dbReference>
<keyword evidence="3" id="KW-0067">ATP-binding</keyword>
<dbReference type="Proteomes" id="UP000295344">
    <property type="component" value="Unassembled WGS sequence"/>
</dbReference>
<dbReference type="OrthoDB" id="9809379at2"/>